<dbReference type="InterPro" id="IPR005162">
    <property type="entry name" value="Retrotrans_gag_dom"/>
</dbReference>
<dbReference type="Gramene" id="C.cajan_44948.t">
    <property type="protein sequence ID" value="C.cajan_44948.t.cds1"/>
    <property type="gene ID" value="C.cajan_44948"/>
</dbReference>
<sequence>MKPPEVQEDHIYLKAFPHSLEGVAKDWLYYLAPGSITSWNGLKRVFLDKFSASDRTGCKIIQPIFGYTLK</sequence>
<gene>
    <name evidence="2" type="ORF">KK1_048353</name>
</gene>
<reference evidence="2" key="1">
    <citation type="journal article" date="2012" name="Nat. Biotechnol.">
        <title>Draft genome sequence of pigeonpea (Cajanus cajan), an orphan legume crop of resource-poor farmers.</title>
        <authorList>
            <person name="Varshney R.K."/>
            <person name="Chen W."/>
            <person name="Li Y."/>
            <person name="Bharti A.K."/>
            <person name="Saxena R.K."/>
            <person name="Schlueter J.A."/>
            <person name="Donoghue M.T."/>
            <person name="Azam S."/>
            <person name="Fan G."/>
            <person name="Whaley A.M."/>
            <person name="Farmer A.D."/>
            <person name="Sheridan J."/>
            <person name="Iwata A."/>
            <person name="Tuteja R."/>
            <person name="Penmetsa R.V."/>
            <person name="Wu W."/>
            <person name="Upadhyaya H.D."/>
            <person name="Yang S.P."/>
            <person name="Shah T."/>
            <person name="Saxena K.B."/>
            <person name="Michael T."/>
            <person name="McCombie W.R."/>
            <person name="Yang B."/>
            <person name="Zhang G."/>
            <person name="Yang H."/>
            <person name="Wang J."/>
            <person name="Spillane C."/>
            <person name="Cook D.R."/>
            <person name="May G.D."/>
            <person name="Xu X."/>
            <person name="Jackson S.A."/>
        </authorList>
    </citation>
    <scope>NUCLEOTIDE SEQUENCE [LARGE SCALE GENOMIC DNA]</scope>
</reference>
<accession>A0A151UII8</accession>
<feature type="domain" description="Retrotransposon gag" evidence="1">
    <location>
        <begin position="14"/>
        <end position="56"/>
    </location>
</feature>
<dbReference type="EMBL" id="AGCT01068305">
    <property type="protein sequence ID" value="KYP79048.1"/>
    <property type="molecule type" value="Genomic_DNA"/>
</dbReference>
<dbReference type="Pfam" id="PF03732">
    <property type="entry name" value="Retrotrans_gag"/>
    <property type="match status" value="1"/>
</dbReference>
<name>A0A151UII8_CAJCA</name>
<dbReference type="PANTHER" id="PTHR33223:SF3">
    <property type="match status" value="1"/>
</dbReference>
<evidence type="ECO:0000313" key="2">
    <source>
        <dbReference type="EMBL" id="KYP79048.1"/>
    </source>
</evidence>
<dbReference type="PANTHER" id="PTHR33223">
    <property type="entry name" value="CCHC-TYPE DOMAIN-CONTAINING PROTEIN"/>
    <property type="match status" value="1"/>
</dbReference>
<organism evidence="2 3">
    <name type="scientific">Cajanus cajan</name>
    <name type="common">Pigeon pea</name>
    <name type="synonym">Cajanus indicus</name>
    <dbReference type="NCBI Taxonomy" id="3821"/>
    <lineage>
        <taxon>Eukaryota</taxon>
        <taxon>Viridiplantae</taxon>
        <taxon>Streptophyta</taxon>
        <taxon>Embryophyta</taxon>
        <taxon>Tracheophyta</taxon>
        <taxon>Spermatophyta</taxon>
        <taxon>Magnoliopsida</taxon>
        <taxon>eudicotyledons</taxon>
        <taxon>Gunneridae</taxon>
        <taxon>Pentapetalae</taxon>
        <taxon>rosids</taxon>
        <taxon>fabids</taxon>
        <taxon>Fabales</taxon>
        <taxon>Fabaceae</taxon>
        <taxon>Papilionoideae</taxon>
        <taxon>50 kb inversion clade</taxon>
        <taxon>NPAAA clade</taxon>
        <taxon>indigoferoid/millettioid clade</taxon>
        <taxon>Phaseoleae</taxon>
        <taxon>Cajanus</taxon>
    </lineage>
</organism>
<dbReference type="AlphaFoldDB" id="A0A151UII8"/>
<keyword evidence="3" id="KW-1185">Reference proteome</keyword>
<evidence type="ECO:0000259" key="1">
    <source>
        <dbReference type="Pfam" id="PF03732"/>
    </source>
</evidence>
<protein>
    <recommendedName>
        <fullName evidence="1">Retrotransposon gag domain-containing protein</fullName>
    </recommendedName>
</protein>
<dbReference type="Proteomes" id="UP000075243">
    <property type="component" value="Unassembled WGS sequence"/>
</dbReference>
<evidence type="ECO:0000313" key="3">
    <source>
        <dbReference type="Proteomes" id="UP000075243"/>
    </source>
</evidence>
<comment type="caution">
    <text evidence="2">The sequence shown here is derived from an EMBL/GenBank/DDBJ whole genome shotgun (WGS) entry which is preliminary data.</text>
</comment>
<proteinExistence type="predicted"/>